<dbReference type="EMBL" id="MU154648">
    <property type="protein sequence ID" value="KAF9490176.1"/>
    <property type="molecule type" value="Genomic_DNA"/>
</dbReference>
<evidence type="ECO:0000313" key="1">
    <source>
        <dbReference type="EMBL" id="KAF9490176.1"/>
    </source>
</evidence>
<evidence type="ECO:0000313" key="2">
    <source>
        <dbReference type="Proteomes" id="UP000807025"/>
    </source>
</evidence>
<reference evidence="1" key="1">
    <citation type="submission" date="2020-11" db="EMBL/GenBank/DDBJ databases">
        <authorList>
            <consortium name="DOE Joint Genome Institute"/>
            <person name="Ahrendt S."/>
            <person name="Riley R."/>
            <person name="Andreopoulos W."/>
            <person name="Labutti K."/>
            <person name="Pangilinan J."/>
            <person name="Ruiz-Duenas F.J."/>
            <person name="Barrasa J.M."/>
            <person name="Sanchez-Garcia M."/>
            <person name="Camarero S."/>
            <person name="Miyauchi S."/>
            <person name="Serrano A."/>
            <person name="Linde D."/>
            <person name="Babiker R."/>
            <person name="Drula E."/>
            <person name="Ayuso-Fernandez I."/>
            <person name="Pacheco R."/>
            <person name="Padilla G."/>
            <person name="Ferreira P."/>
            <person name="Barriuso J."/>
            <person name="Kellner H."/>
            <person name="Castanera R."/>
            <person name="Alfaro M."/>
            <person name="Ramirez L."/>
            <person name="Pisabarro A.G."/>
            <person name="Kuo A."/>
            <person name="Tritt A."/>
            <person name="Lipzen A."/>
            <person name="He G."/>
            <person name="Yan M."/>
            <person name="Ng V."/>
            <person name="Cullen D."/>
            <person name="Martin F."/>
            <person name="Rosso M.-N."/>
            <person name="Henrissat B."/>
            <person name="Hibbett D."/>
            <person name="Martinez A.T."/>
            <person name="Grigoriev I.V."/>
        </authorList>
    </citation>
    <scope>NUCLEOTIDE SEQUENCE</scope>
    <source>
        <strain evidence="1">ATCC 90797</strain>
    </source>
</reference>
<proteinExistence type="predicted"/>
<protein>
    <submittedName>
        <fullName evidence="1">Uncharacterized protein</fullName>
    </submittedName>
</protein>
<accession>A0A9P6D2M8</accession>
<organism evidence="1 2">
    <name type="scientific">Pleurotus eryngii</name>
    <name type="common">Boletus of the steppes</name>
    <dbReference type="NCBI Taxonomy" id="5323"/>
    <lineage>
        <taxon>Eukaryota</taxon>
        <taxon>Fungi</taxon>
        <taxon>Dikarya</taxon>
        <taxon>Basidiomycota</taxon>
        <taxon>Agaricomycotina</taxon>
        <taxon>Agaricomycetes</taxon>
        <taxon>Agaricomycetidae</taxon>
        <taxon>Agaricales</taxon>
        <taxon>Pleurotineae</taxon>
        <taxon>Pleurotaceae</taxon>
        <taxon>Pleurotus</taxon>
    </lineage>
</organism>
<name>A0A9P6D2M8_PLEER</name>
<gene>
    <name evidence="1" type="ORF">BDN71DRAFT_215271</name>
</gene>
<comment type="caution">
    <text evidence="1">The sequence shown here is derived from an EMBL/GenBank/DDBJ whole genome shotgun (WGS) entry which is preliminary data.</text>
</comment>
<dbReference type="AlphaFoldDB" id="A0A9P6D2M8"/>
<keyword evidence="2" id="KW-1185">Reference proteome</keyword>
<sequence length="93" mass="9930">MACLAPLGLAVPQVIEGCCWSGPEPSIRTLQRNYLAKVTAHTESNNVAPCLCVVDMIHQRIAQHAAQSALQGKGFRGQQTLMLMGVNSIPCIA</sequence>
<dbReference type="Proteomes" id="UP000807025">
    <property type="component" value="Unassembled WGS sequence"/>
</dbReference>